<reference evidence="2 3" key="1">
    <citation type="submission" date="2016-10" db="EMBL/GenBank/DDBJ databases">
        <authorList>
            <person name="de Groot N.N."/>
        </authorList>
    </citation>
    <scope>NUCLEOTIDE SEQUENCE [LARGE SCALE GENOMIC DNA]</scope>
    <source>
        <strain evidence="2 3">DSM 12130</strain>
    </source>
</reference>
<keyword evidence="1" id="KW-0472">Membrane</keyword>
<accession>A0A1H0QPC8</accession>
<dbReference type="Pfam" id="PF07963">
    <property type="entry name" value="N_methyl"/>
    <property type="match status" value="1"/>
</dbReference>
<name>A0A1H0QPC8_9BACT</name>
<keyword evidence="3" id="KW-1185">Reference proteome</keyword>
<feature type="transmembrane region" description="Helical" evidence="1">
    <location>
        <begin position="12"/>
        <end position="31"/>
    </location>
</feature>
<protein>
    <submittedName>
        <fullName evidence="2">Type IV pilus assembly protein PilV</fullName>
    </submittedName>
</protein>
<dbReference type="AlphaFoldDB" id="A0A1H0QPC8"/>
<dbReference type="OrthoDB" id="5432521at2"/>
<dbReference type="InterPro" id="IPR012902">
    <property type="entry name" value="N_methyl_site"/>
</dbReference>
<keyword evidence="1" id="KW-1133">Transmembrane helix</keyword>
<gene>
    <name evidence="2" type="ORF">SAMN05660330_02063</name>
</gene>
<dbReference type="STRING" id="91360.SAMN05660330_02063"/>
<evidence type="ECO:0000313" key="3">
    <source>
        <dbReference type="Proteomes" id="UP000199073"/>
    </source>
</evidence>
<dbReference type="Proteomes" id="UP000199073">
    <property type="component" value="Unassembled WGS sequence"/>
</dbReference>
<organism evidence="2 3">
    <name type="scientific">Desulforhopalus singaporensis</name>
    <dbReference type="NCBI Taxonomy" id="91360"/>
    <lineage>
        <taxon>Bacteria</taxon>
        <taxon>Pseudomonadati</taxon>
        <taxon>Thermodesulfobacteriota</taxon>
        <taxon>Desulfobulbia</taxon>
        <taxon>Desulfobulbales</taxon>
        <taxon>Desulfocapsaceae</taxon>
        <taxon>Desulforhopalus</taxon>
    </lineage>
</organism>
<evidence type="ECO:0000256" key="1">
    <source>
        <dbReference type="SAM" id="Phobius"/>
    </source>
</evidence>
<dbReference type="EMBL" id="FNJI01000012">
    <property type="protein sequence ID" value="SDP19233.1"/>
    <property type="molecule type" value="Genomic_DNA"/>
</dbReference>
<sequence length="150" mass="16246">MNIKEQDGFTLIEVVVALGVLAFGILGMIVMQYSGTKGNMTADTITTAAMLASDQIEQIFRLDYDDAIITDTSGGNVTVALAGLDDTDSPAADYSTTTTVAGGTYNLYVNTAENYPMPDTKTIRVIVSRLERGTIRNVTYNYIKAKRIEN</sequence>
<dbReference type="NCBIfam" id="TIGR02532">
    <property type="entry name" value="IV_pilin_GFxxxE"/>
    <property type="match status" value="1"/>
</dbReference>
<keyword evidence="1" id="KW-0812">Transmembrane</keyword>
<proteinExistence type="predicted"/>
<dbReference type="RefSeq" id="WP_092222487.1">
    <property type="nucleotide sequence ID" value="NZ_FNJI01000012.1"/>
</dbReference>
<evidence type="ECO:0000313" key="2">
    <source>
        <dbReference type="EMBL" id="SDP19233.1"/>
    </source>
</evidence>